<feature type="region of interest" description="Disordered" evidence="1">
    <location>
        <begin position="121"/>
        <end position="141"/>
    </location>
</feature>
<evidence type="ECO:0008006" key="4">
    <source>
        <dbReference type="Google" id="ProtNLM"/>
    </source>
</evidence>
<evidence type="ECO:0000256" key="1">
    <source>
        <dbReference type="SAM" id="MobiDB-lite"/>
    </source>
</evidence>
<evidence type="ECO:0000313" key="2">
    <source>
        <dbReference type="EMBL" id="BCL61025.1"/>
    </source>
</evidence>
<reference evidence="2" key="1">
    <citation type="submission" date="2020-09" db="EMBL/GenBank/DDBJ databases">
        <title>Desulfogranum mesoprofundum gen. nov., sp. nov., a novel mesophilic, sulfate-reducing chemolithoautotroph isolated from a deep-sea hydrothermal vent chimney in the Suiyo Seamount.</title>
        <authorList>
            <person name="Hashimoto Y."/>
            <person name="Nakagawa S."/>
        </authorList>
    </citation>
    <scope>NUCLEOTIDE SEQUENCE</scope>
    <source>
        <strain evidence="2">KT2</strain>
    </source>
</reference>
<keyword evidence="3" id="KW-1185">Reference proteome</keyword>
<dbReference type="Proteomes" id="UP000826725">
    <property type="component" value="Chromosome"/>
</dbReference>
<dbReference type="InterPro" id="IPR022265">
    <property type="entry name" value="CHP03790"/>
</dbReference>
<accession>A0A8D5JP91</accession>
<dbReference type="NCBIfam" id="TIGR03790">
    <property type="entry name" value="TIGR03790 family protein"/>
    <property type="match status" value="1"/>
</dbReference>
<dbReference type="AlphaFoldDB" id="A0A8D5JP91"/>
<gene>
    <name evidence="2" type="ORF">DGMP_17180</name>
</gene>
<sequence>MIFLLCFFVTVSFAMEPKEILVVTNSRMAGSVEIGQYYMKKRGIPENHLLKLGLSLKEKMSREEFDENLKKPVNAAIHRLLPGTRIACVVLIYGVPLKVAPTPPDWDALETIKTLKNELKERRNKKRKHDKNDETGLTEKELRNQIKRLSNGSEKASVDSELSLVLAGHYRLSGWIRNPYFIGFQGLHLPINKDKVLLVCRLDGPDKNTVYRMIDDTLAVEKTGLRGSAYFDARWKFPKKKDLRGYALYDASLHRAAKIVRKRMNVVLDDTPHLFPVNGCPDVALYCGWYSLAKYVDSFKWNRGSIGYHLASSECSTLRNPKSSVWCVNILKKGGVATIGPVSEPYIQGFPLPEIFFKYLSEGYMSLGEAYLVSLPFLSWRMVLVGDPLYQPFSPIPGFGGKTDHSSNSGH</sequence>
<protein>
    <recommendedName>
        <fullName evidence="4">TIGR03790 family protein</fullName>
    </recommendedName>
</protein>
<dbReference type="KEGG" id="dbk:DGMP_17180"/>
<name>A0A8D5JP91_9BACT</name>
<dbReference type="EMBL" id="AP024086">
    <property type="protein sequence ID" value="BCL61025.1"/>
    <property type="molecule type" value="Genomic_DNA"/>
</dbReference>
<evidence type="ECO:0000313" key="3">
    <source>
        <dbReference type="Proteomes" id="UP000826725"/>
    </source>
</evidence>
<feature type="compositionally biased region" description="Basic and acidic residues" evidence="1">
    <location>
        <begin position="130"/>
        <end position="141"/>
    </location>
</feature>
<organism evidence="2 3">
    <name type="scientific">Desulfomarina profundi</name>
    <dbReference type="NCBI Taxonomy" id="2772557"/>
    <lineage>
        <taxon>Bacteria</taxon>
        <taxon>Pseudomonadati</taxon>
        <taxon>Thermodesulfobacteriota</taxon>
        <taxon>Desulfobulbia</taxon>
        <taxon>Desulfobulbales</taxon>
        <taxon>Desulfobulbaceae</taxon>
        <taxon>Desulfomarina</taxon>
    </lineage>
</organism>
<proteinExistence type="predicted"/>